<dbReference type="HAMAP" id="MF_00040">
    <property type="entry name" value="RRF"/>
    <property type="match status" value="1"/>
</dbReference>
<evidence type="ECO:0000256" key="4">
    <source>
        <dbReference type="ARBA" id="ARBA00022917"/>
    </source>
</evidence>
<evidence type="ECO:0000256" key="5">
    <source>
        <dbReference type="SAM" id="Coils"/>
    </source>
</evidence>
<evidence type="ECO:0000256" key="3">
    <source>
        <dbReference type="ARBA" id="ARBA00022490"/>
    </source>
</evidence>
<keyword evidence="3" id="KW-0963">Cytoplasm</keyword>
<dbReference type="Pfam" id="PF01765">
    <property type="entry name" value="RRF"/>
    <property type="match status" value="1"/>
</dbReference>
<dbReference type="FunFam" id="1.10.132.20:FF:000001">
    <property type="entry name" value="Ribosome-recycling factor"/>
    <property type="match status" value="1"/>
</dbReference>
<dbReference type="SUPFAM" id="SSF55194">
    <property type="entry name" value="Ribosome recycling factor, RRF"/>
    <property type="match status" value="1"/>
</dbReference>
<dbReference type="PANTHER" id="PTHR20982">
    <property type="entry name" value="RIBOSOME RECYCLING FACTOR"/>
    <property type="match status" value="1"/>
</dbReference>
<evidence type="ECO:0000256" key="1">
    <source>
        <dbReference type="ARBA" id="ARBA00004496"/>
    </source>
</evidence>
<feature type="coiled-coil region" evidence="5">
    <location>
        <begin position="114"/>
        <end position="166"/>
    </location>
</feature>
<comment type="subcellular location">
    <subcellularLocation>
        <location evidence="1">Cytoplasm</location>
    </subcellularLocation>
</comment>
<dbReference type="InterPro" id="IPR036191">
    <property type="entry name" value="RRF_sf"/>
</dbReference>
<name>A0A0F9EJS0_9ZZZZ</name>
<evidence type="ECO:0000259" key="6">
    <source>
        <dbReference type="Pfam" id="PF01765"/>
    </source>
</evidence>
<dbReference type="Gene3D" id="3.30.1360.40">
    <property type="match status" value="1"/>
</dbReference>
<organism evidence="7">
    <name type="scientific">marine sediment metagenome</name>
    <dbReference type="NCBI Taxonomy" id="412755"/>
    <lineage>
        <taxon>unclassified sequences</taxon>
        <taxon>metagenomes</taxon>
        <taxon>ecological metagenomes</taxon>
    </lineage>
</organism>
<dbReference type="EMBL" id="LAZR01036703">
    <property type="protein sequence ID" value="KKL24143.1"/>
    <property type="molecule type" value="Genomic_DNA"/>
</dbReference>
<sequence length="185" mass="21054">MIDDELLDATDRMEKAVDALRRDLATIRTGRASPAIVEHLQVDYYGTPTPLNQLATISAPEARLIVIQPWDRGSIGAVEKAILKSDIGLNPSNDGTVIRLAIPQLTEERRREIAKQVRKRVEDARVAVRNIRRDCHDHIRRLEHDHEISQDDLHRAETELQKLTDDQVKQVDKVGHEKEEEVLAV</sequence>
<dbReference type="NCBIfam" id="TIGR00496">
    <property type="entry name" value="frr"/>
    <property type="match status" value="1"/>
</dbReference>
<feature type="domain" description="Ribosome recycling factor" evidence="6">
    <location>
        <begin position="20"/>
        <end position="183"/>
    </location>
</feature>
<dbReference type="PANTHER" id="PTHR20982:SF3">
    <property type="entry name" value="MITOCHONDRIAL RIBOSOME RECYCLING FACTOR PSEUDO 1"/>
    <property type="match status" value="1"/>
</dbReference>
<dbReference type="FunFam" id="3.30.1360.40:FF:000001">
    <property type="entry name" value="Ribosome-recycling factor"/>
    <property type="match status" value="1"/>
</dbReference>
<dbReference type="AlphaFoldDB" id="A0A0F9EJS0"/>
<dbReference type="GO" id="GO:0005737">
    <property type="term" value="C:cytoplasm"/>
    <property type="evidence" value="ECO:0007669"/>
    <property type="project" value="UniProtKB-SubCell"/>
</dbReference>
<comment type="caution">
    <text evidence="7">The sequence shown here is derived from an EMBL/GenBank/DDBJ whole genome shotgun (WGS) entry which is preliminary data.</text>
</comment>
<dbReference type="GO" id="GO:0043023">
    <property type="term" value="F:ribosomal large subunit binding"/>
    <property type="evidence" value="ECO:0007669"/>
    <property type="project" value="TreeGrafter"/>
</dbReference>
<dbReference type="InterPro" id="IPR023584">
    <property type="entry name" value="Ribosome_recyc_fac_dom"/>
</dbReference>
<evidence type="ECO:0000313" key="7">
    <source>
        <dbReference type="EMBL" id="KKL24143.1"/>
    </source>
</evidence>
<protein>
    <recommendedName>
        <fullName evidence="6">Ribosome recycling factor domain-containing protein</fullName>
    </recommendedName>
</protein>
<dbReference type="InterPro" id="IPR002661">
    <property type="entry name" value="Ribosome_recyc_fac"/>
</dbReference>
<gene>
    <name evidence="7" type="ORF">LCGC14_2418280</name>
</gene>
<keyword evidence="4" id="KW-0648">Protein biosynthesis</keyword>
<proteinExistence type="inferred from homology"/>
<evidence type="ECO:0000256" key="2">
    <source>
        <dbReference type="ARBA" id="ARBA00005912"/>
    </source>
</evidence>
<dbReference type="Gene3D" id="1.10.132.20">
    <property type="entry name" value="Ribosome-recycling factor"/>
    <property type="match status" value="1"/>
</dbReference>
<comment type="similarity">
    <text evidence="2">Belongs to the RRF family.</text>
</comment>
<dbReference type="GO" id="GO:0006412">
    <property type="term" value="P:translation"/>
    <property type="evidence" value="ECO:0007669"/>
    <property type="project" value="UniProtKB-KW"/>
</dbReference>
<accession>A0A0F9EJS0</accession>
<dbReference type="CDD" id="cd00520">
    <property type="entry name" value="RRF"/>
    <property type="match status" value="1"/>
</dbReference>
<keyword evidence="5" id="KW-0175">Coiled coil</keyword>
<reference evidence="7" key="1">
    <citation type="journal article" date="2015" name="Nature">
        <title>Complex archaea that bridge the gap between prokaryotes and eukaryotes.</title>
        <authorList>
            <person name="Spang A."/>
            <person name="Saw J.H."/>
            <person name="Jorgensen S.L."/>
            <person name="Zaremba-Niedzwiedzka K."/>
            <person name="Martijn J."/>
            <person name="Lind A.E."/>
            <person name="van Eijk R."/>
            <person name="Schleper C."/>
            <person name="Guy L."/>
            <person name="Ettema T.J."/>
        </authorList>
    </citation>
    <scope>NUCLEOTIDE SEQUENCE</scope>
</reference>